<feature type="compositionally biased region" description="Basic and acidic residues" evidence="1">
    <location>
        <begin position="153"/>
        <end position="166"/>
    </location>
</feature>
<dbReference type="RefSeq" id="WP_071812051.1">
    <property type="nucleotide sequence ID" value="NZ_AP017900.1"/>
</dbReference>
<keyword evidence="2" id="KW-1133">Transmembrane helix</keyword>
<keyword evidence="4" id="KW-1185">Reference proteome</keyword>
<name>A0ABC9Z3A1_9NOCA</name>
<dbReference type="Proteomes" id="UP000037179">
    <property type="component" value="Unassembled WGS sequence"/>
</dbReference>
<comment type="caution">
    <text evidence="3">The sequence shown here is derived from an EMBL/GenBank/DDBJ whole genome shotgun (WGS) entry which is preliminary data.</text>
</comment>
<dbReference type="EMBL" id="BBYQ01000152">
    <property type="protein sequence ID" value="GAP32337.1"/>
    <property type="molecule type" value="Genomic_DNA"/>
</dbReference>
<reference evidence="3 4" key="2">
    <citation type="journal article" date="2016" name="Genome Announc.">
        <title>Draft Genome Sequence of Erythromycin- and Oxytetracycline-Sensitive Nocardia seriolae Strain U-1 (NBRC 110359).</title>
        <authorList>
            <person name="Imajoh M."/>
            <person name="Sukeda M."/>
            <person name="Shimizu M."/>
            <person name="Yamane J."/>
            <person name="Ohnishi K."/>
            <person name="Oshima S."/>
        </authorList>
    </citation>
    <scope>NUCLEOTIDE SEQUENCE [LARGE SCALE GENOMIC DNA]</scope>
    <source>
        <strain evidence="3 4">U-1</strain>
    </source>
</reference>
<evidence type="ECO:0000313" key="3">
    <source>
        <dbReference type="EMBL" id="GAP32337.1"/>
    </source>
</evidence>
<dbReference type="GeneID" id="93369589"/>
<dbReference type="Pfam" id="PF10011">
    <property type="entry name" value="DUF2254"/>
    <property type="match status" value="1"/>
</dbReference>
<feature type="transmembrane region" description="Helical" evidence="2">
    <location>
        <begin position="20"/>
        <end position="40"/>
    </location>
</feature>
<dbReference type="InterPro" id="IPR018723">
    <property type="entry name" value="DUF2254_membrane"/>
</dbReference>
<reference evidence="4" key="1">
    <citation type="submission" date="2015-07" db="EMBL/GenBank/DDBJ databases">
        <title>Nocardia seriolae U-1 whole genome shotgun sequence.</title>
        <authorList>
            <person name="Imajoh M."/>
            <person name="Fukumoto Y."/>
            <person name="Sukeda M."/>
            <person name="Yamane J."/>
            <person name="Yamasaki K."/>
            <person name="Shimizu M."/>
            <person name="Ohnishi K."/>
            <person name="Oshima S."/>
        </authorList>
    </citation>
    <scope>NUCLEOTIDE SEQUENCE [LARGE SCALE GENOMIC DNA]</scope>
    <source>
        <strain evidence="4">U-1</strain>
    </source>
</reference>
<proteinExistence type="predicted"/>
<feature type="region of interest" description="Disordered" evidence="1">
    <location>
        <begin position="114"/>
        <end position="166"/>
    </location>
</feature>
<protein>
    <recommendedName>
        <fullName evidence="5">DUF2254 domain-containing protein</fullName>
    </recommendedName>
</protein>
<keyword evidence="2" id="KW-0472">Membrane</keyword>
<evidence type="ECO:0000313" key="4">
    <source>
        <dbReference type="Proteomes" id="UP000037179"/>
    </source>
</evidence>
<gene>
    <name evidence="3" type="ORF">NSK11_contig00152-0016</name>
</gene>
<keyword evidence="2" id="KW-0812">Transmembrane</keyword>
<evidence type="ECO:0000256" key="2">
    <source>
        <dbReference type="SAM" id="Phobius"/>
    </source>
</evidence>
<accession>A0ABC9Z3A1</accession>
<evidence type="ECO:0008006" key="5">
    <source>
        <dbReference type="Google" id="ProtNLM"/>
    </source>
</evidence>
<evidence type="ECO:0000256" key="1">
    <source>
        <dbReference type="SAM" id="MobiDB-lite"/>
    </source>
</evidence>
<sequence length="166" mass="17971">MSGILLESDRRREALRTNLWFVPTVEVLAAVALFVGTYLLDRAVYRGAFEVPSWVIGGTPDSARQVLTAIAAAIMTVVGVVFSITIVALTLASTQFGPRMLRLFIRDRGTQITPQPGRVRAGHRGAGELRAAGAAGVREDPPGRARQPGGHDPAARRTRPDRQPHR</sequence>
<organism evidence="3 4">
    <name type="scientific">Nocardia seriolae</name>
    <dbReference type="NCBI Taxonomy" id="37332"/>
    <lineage>
        <taxon>Bacteria</taxon>
        <taxon>Bacillati</taxon>
        <taxon>Actinomycetota</taxon>
        <taxon>Actinomycetes</taxon>
        <taxon>Mycobacteriales</taxon>
        <taxon>Nocardiaceae</taxon>
        <taxon>Nocardia</taxon>
    </lineage>
</organism>
<feature type="transmembrane region" description="Helical" evidence="2">
    <location>
        <begin position="69"/>
        <end position="92"/>
    </location>
</feature>
<dbReference type="AlphaFoldDB" id="A0ABC9Z3A1"/>